<accession>D4XWG3</accession>
<dbReference type="Proteomes" id="UP000004757">
    <property type="component" value="Unassembled WGS sequence"/>
</dbReference>
<organism evidence="1 2">
    <name type="scientific">Mycoplasmopsis alligatoris A21JP2</name>
    <dbReference type="NCBI Taxonomy" id="747682"/>
    <lineage>
        <taxon>Bacteria</taxon>
        <taxon>Bacillati</taxon>
        <taxon>Mycoplasmatota</taxon>
        <taxon>Mycoplasmoidales</taxon>
        <taxon>Metamycoplasmataceae</taxon>
        <taxon>Mycoplasmopsis</taxon>
    </lineage>
</organism>
<dbReference type="Gene3D" id="2.30.30.180">
    <property type="entry name" value="Ribosome maturation factor RimP, C-terminal domain"/>
    <property type="match status" value="1"/>
</dbReference>
<evidence type="ECO:0008006" key="3">
    <source>
        <dbReference type="Google" id="ProtNLM"/>
    </source>
</evidence>
<dbReference type="OrthoDB" id="399086at2"/>
<keyword evidence="2" id="KW-1185">Reference proteome</keyword>
<comment type="caution">
    <text evidence="1">The sequence shown here is derived from an EMBL/GenBank/DDBJ whole genome shotgun (WGS) entry which is preliminary data.</text>
</comment>
<gene>
    <name evidence="1" type="ORF">MALL_0467</name>
</gene>
<evidence type="ECO:0000313" key="1">
    <source>
        <dbReference type="EMBL" id="EFF41304.1"/>
    </source>
</evidence>
<dbReference type="SUPFAM" id="SSF74942">
    <property type="entry name" value="YhbC-like, C-terminal domain"/>
    <property type="match status" value="1"/>
</dbReference>
<dbReference type="RefSeq" id="WP_005683935.1">
    <property type="nucleotide sequence ID" value="NZ_ADNC01000027.1"/>
</dbReference>
<reference evidence="1 2" key="1">
    <citation type="submission" date="2010-03" db="EMBL/GenBank/DDBJ databases">
        <authorList>
            <person name="Glass J.I."/>
            <person name="Benders G.A."/>
            <person name="Durkin A.S."/>
            <person name="Farmerie W.G."/>
            <person name="Hlavinka K."/>
            <person name="Hostetler J."/>
            <person name="Jackson J."/>
            <person name="May M.A."/>
            <person name="Miller R.H."/>
            <person name="Paralanov V."/>
            <person name="Radune D."/>
            <person name="Szczypinski B."/>
            <person name="Brown D.R."/>
        </authorList>
    </citation>
    <scope>NUCLEOTIDE SEQUENCE [LARGE SCALE GENOMIC DNA]</scope>
    <source>
        <strain evidence="1 2">A21JP2</strain>
    </source>
</reference>
<evidence type="ECO:0000313" key="2">
    <source>
        <dbReference type="Proteomes" id="UP000004757"/>
    </source>
</evidence>
<proteinExistence type="predicted"/>
<name>D4XWG3_9BACT</name>
<dbReference type="EMBL" id="ADNC01000027">
    <property type="protein sequence ID" value="EFF41304.1"/>
    <property type="molecule type" value="Genomic_DNA"/>
</dbReference>
<sequence length="140" mass="16235">MSILEAIKKNFPIVLEIKEIQNNKDKTLEITLDCNDLLTVEKYSRQIYEYLETNNLLDDSTNLEVFSKGSDIEIKLDEVNNHLNKKVLVGLKNPIQNLNPIPGKILSVSNDHIVLHWNNKGQFRKVEILKENITYIKVDF</sequence>
<dbReference type="AlphaFoldDB" id="D4XWG3"/>
<dbReference type="InterPro" id="IPR036847">
    <property type="entry name" value="RimP_C_sf"/>
</dbReference>
<protein>
    <recommendedName>
        <fullName evidence="3">Ribosome maturation factor RimP</fullName>
    </recommendedName>
</protein>
<dbReference type="STRING" id="747682.MALL_0467"/>